<feature type="domain" description="RRM" evidence="3">
    <location>
        <begin position="64"/>
        <end position="145"/>
    </location>
</feature>
<dbReference type="GO" id="GO:0009507">
    <property type="term" value="C:chloroplast"/>
    <property type="evidence" value="ECO:0007669"/>
    <property type="project" value="TreeGrafter"/>
</dbReference>
<evidence type="ECO:0000313" key="5">
    <source>
        <dbReference type="Proteomes" id="UP001314170"/>
    </source>
</evidence>
<comment type="caution">
    <text evidence="4">The sequence shown here is derived from an EMBL/GenBank/DDBJ whole genome shotgun (WGS) entry which is preliminary data.</text>
</comment>
<dbReference type="EMBL" id="CAWUPB010000871">
    <property type="protein sequence ID" value="CAK7327914.1"/>
    <property type="molecule type" value="Genomic_DNA"/>
</dbReference>
<dbReference type="InterPro" id="IPR000504">
    <property type="entry name" value="RRM_dom"/>
</dbReference>
<dbReference type="GO" id="GO:1900871">
    <property type="term" value="P:chloroplast mRNA modification"/>
    <property type="evidence" value="ECO:0007669"/>
    <property type="project" value="TreeGrafter"/>
</dbReference>
<reference evidence="4 5" key="1">
    <citation type="submission" date="2024-01" db="EMBL/GenBank/DDBJ databases">
        <authorList>
            <person name="Waweru B."/>
        </authorList>
    </citation>
    <scope>NUCLEOTIDE SEQUENCE [LARGE SCALE GENOMIC DNA]</scope>
</reference>
<dbReference type="InterPro" id="IPR012677">
    <property type="entry name" value="Nucleotide-bd_a/b_plait_sf"/>
</dbReference>
<dbReference type="Pfam" id="PF00076">
    <property type="entry name" value="RRM_1"/>
    <property type="match status" value="1"/>
</dbReference>
<dbReference type="Proteomes" id="UP001314170">
    <property type="component" value="Unassembled WGS sequence"/>
</dbReference>
<evidence type="ECO:0000313" key="4">
    <source>
        <dbReference type="EMBL" id="CAK7327914.1"/>
    </source>
</evidence>
<dbReference type="SMART" id="SM00360">
    <property type="entry name" value="RRM"/>
    <property type="match status" value="1"/>
</dbReference>
<evidence type="ECO:0000259" key="3">
    <source>
        <dbReference type="PROSITE" id="PS50102"/>
    </source>
</evidence>
<dbReference type="GO" id="GO:0016554">
    <property type="term" value="P:cytidine to uridine editing"/>
    <property type="evidence" value="ECO:0007669"/>
    <property type="project" value="TreeGrafter"/>
</dbReference>
<dbReference type="GO" id="GO:0003723">
    <property type="term" value="F:RNA binding"/>
    <property type="evidence" value="ECO:0007669"/>
    <property type="project" value="UniProtKB-UniRule"/>
</dbReference>
<accession>A0AAV1R534</accession>
<proteinExistence type="predicted"/>
<dbReference type="SUPFAM" id="SSF54928">
    <property type="entry name" value="RNA-binding domain, RBD"/>
    <property type="match status" value="1"/>
</dbReference>
<dbReference type="PANTHER" id="PTHR48029:SF1">
    <property type="entry name" value="NUCLEOLAR PROTEIN 8"/>
    <property type="match status" value="1"/>
</dbReference>
<dbReference type="PANTHER" id="PTHR48029">
    <property type="entry name" value="NUCLEOLAR PROTEIN 8"/>
    <property type="match status" value="1"/>
</dbReference>
<dbReference type="Gene3D" id="3.30.70.330">
    <property type="match status" value="1"/>
</dbReference>
<evidence type="ECO:0000256" key="2">
    <source>
        <dbReference type="PROSITE-ProRule" id="PRU00176"/>
    </source>
</evidence>
<dbReference type="AlphaFoldDB" id="A0AAV1R534"/>
<keyword evidence="1 2" id="KW-0694">RNA-binding</keyword>
<gene>
    <name evidence="4" type="ORF">DCAF_LOCUS5632</name>
</gene>
<organism evidence="4 5">
    <name type="scientific">Dovyalis caffra</name>
    <dbReference type="NCBI Taxonomy" id="77055"/>
    <lineage>
        <taxon>Eukaryota</taxon>
        <taxon>Viridiplantae</taxon>
        <taxon>Streptophyta</taxon>
        <taxon>Embryophyta</taxon>
        <taxon>Tracheophyta</taxon>
        <taxon>Spermatophyta</taxon>
        <taxon>Magnoliopsida</taxon>
        <taxon>eudicotyledons</taxon>
        <taxon>Gunneridae</taxon>
        <taxon>Pentapetalae</taxon>
        <taxon>rosids</taxon>
        <taxon>fabids</taxon>
        <taxon>Malpighiales</taxon>
        <taxon>Salicaceae</taxon>
        <taxon>Flacourtieae</taxon>
        <taxon>Dovyalis</taxon>
    </lineage>
</organism>
<dbReference type="PROSITE" id="PS50102">
    <property type="entry name" value="RRM"/>
    <property type="match status" value="1"/>
</dbReference>
<keyword evidence="5" id="KW-1185">Reference proteome</keyword>
<sequence>MTMNPSLSWVSAKTKIRRSHFYYSGLNDIEKQRLEDSNSCSSVLACLSSSASSPSSFGYTFKKTKLFVSGLSFRTTEESLVNAFQNFGQLVDVNLVMDKIAKRPRGFAFLRYETEEEAQKAIEGMHGKMVSMMPSTIIDCNSGSRFVAKTNVDPPQAFIANSNEEALALSMAMDINETLLHHLDSGETVQL</sequence>
<dbReference type="InterPro" id="IPR035979">
    <property type="entry name" value="RBD_domain_sf"/>
</dbReference>
<evidence type="ECO:0000256" key="1">
    <source>
        <dbReference type="ARBA" id="ARBA00022884"/>
    </source>
</evidence>
<name>A0AAV1R534_9ROSI</name>
<protein>
    <recommendedName>
        <fullName evidence="3">RRM domain-containing protein</fullName>
    </recommendedName>
</protein>